<organism evidence="1 2">
    <name type="scientific">Dictyobacter alpinus</name>
    <dbReference type="NCBI Taxonomy" id="2014873"/>
    <lineage>
        <taxon>Bacteria</taxon>
        <taxon>Bacillati</taxon>
        <taxon>Chloroflexota</taxon>
        <taxon>Ktedonobacteria</taxon>
        <taxon>Ktedonobacterales</taxon>
        <taxon>Dictyobacteraceae</taxon>
        <taxon>Dictyobacter</taxon>
    </lineage>
</organism>
<dbReference type="AlphaFoldDB" id="A0A402B9R3"/>
<accession>A0A402B9R3</accession>
<comment type="caution">
    <text evidence="1">The sequence shown here is derived from an EMBL/GenBank/DDBJ whole genome shotgun (WGS) entry which is preliminary data.</text>
</comment>
<evidence type="ECO:0000313" key="2">
    <source>
        <dbReference type="Proteomes" id="UP000287171"/>
    </source>
</evidence>
<reference evidence="2" key="1">
    <citation type="submission" date="2018-12" db="EMBL/GenBank/DDBJ databases">
        <title>Tengunoibacter tsumagoiensis gen. nov., sp. nov., Dictyobacter kobayashii sp. nov., D. alpinus sp. nov., and D. joshuensis sp. nov. and description of Dictyobacteraceae fam. nov. within the order Ktedonobacterales isolated from Tengu-no-mugimeshi.</title>
        <authorList>
            <person name="Wang C.M."/>
            <person name="Zheng Y."/>
            <person name="Sakai Y."/>
            <person name="Toyoda A."/>
            <person name="Minakuchi Y."/>
            <person name="Abe K."/>
            <person name="Yokota A."/>
            <person name="Yabe S."/>
        </authorList>
    </citation>
    <scope>NUCLEOTIDE SEQUENCE [LARGE SCALE GENOMIC DNA]</scope>
    <source>
        <strain evidence="2">Uno16</strain>
    </source>
</reference>
<sequence length="62" mass="7091">MYALAVSMVAKCMRLCVPGMTIILNGMQRNTAWRSQPKWVVSRDLRATEAIFCQQFLLRTLA</sequence>
<dbReference type="Proteomes" id="UP000287171">
    <property type="component" value="Unassembled WGS sequence"/>
</dbReference>
<proteinExistence type="predicted"/>
<evidence type="ECO:0000313" key="1">
    <source>
        <dbReference type="EMBL" id="GCE28085.1"/>
    </source>
</evidence>
<protein>
    <submittedName>
        <fullName evidence="1">Uncharacterized protein</fullName>
    </submittedName>
</protein>
<keyword evidence="2" id="KW-1185">Reference proteome</keyword>
<dbReference type="EMBL" id="BIFT01000001">
    <property type="protein sequence ID" value="GCE28085.1"/>
    <property type="molecule type" value="Genomic_DNA"/>
</dbReference>
<name>A0A402B9R3_9CHLR</name>
<gene>
    <name evidence="1" type="ORF">KDA_35690</name>
</gene>